<dbReference type="GO" id="GO:0004862">
    <property type="term" value="F:cAMP-dependent protein kinase inhibitor activity"/>
    <property type="evidence" value="ECO:0007669"/>
    <property type="project" value="TreeGrafter"/>
</dbReference>
<evidence type="ECO:0000313" key="4">
    <source>
        <dbReference type="Proteomes" id="UP000245125"/>
    </source>
</evidence>
<dbReference type="Gene3D" id="3.30.450.40">
    <property type="match status" value="1"/>
</dbReference>
<gene>
    <name evidence="3" type="ORF">NBG4_400017</name>
</gene>
<sequence>MREGELGKTYNDGEVIFKEGEKGEVMYVIQAGKVRIKRDSTSGELTLGVLETGEIFGEMALFDRLPRSATVVALGGARILSVDRKKLFPTISRDPTLLFKILETMSQRIRKLDDEIGKLNKRRSELRIVCSNIEKTCDTILQEARRIIVADSGSVMLLDEKEGYLSIKAAFGLKSDTKIRLKIGEGIAGDVLKTGRAELIDNVLTDLRFLPGTTKVTSMLCAPIGCEGRNFGVINMSYASENVFSANDLKLIRALAVYASIAIQNEQNFFNLKNATDDLLRRATLPDAP</sequence>
<dbReference type="InterPro" id="IPR029016">
    <property type="entry name" value="GAF-like_dom_sf"/>
</dbReference>
<dbReference type="GO" id="GO:0005952">
    <property type="term" value="C:cAMP-dependent protein kinase complex"/>
    <property type="evidence" value="ECO:0007669"/>
    <property type="project" value="InterPro"/>
</dbReference>
<dbReference type="InterPro" id="IPR003018">
    <property type="entry name" value="GAF"/>
</dbReference>
<dbReference type="GO" id="GO:0005829">
    <property type="term" value="C:cytosol"/>
    <property type="evidence" value="ECO:0007669"/>
    <property type="project" value="TreeGrafter"/>
</dbReference>
<evidence type="ECO:0000313" key="3">
    <source>
        <dbReference type="EMBL" id="SPQ01049.1"/>
    </source>
</evidence>
<accession>A0A2U3QI49</accession>
<dbReference type="Pfam" id="PF00027">
    <property type="entry name" value="cNMP_binding"/>
    <property type="match status" value="1"/>
</dbReference>
<dbReference type="InterPro" id="IPR000595">
    <property type="entry name" value="cNMP-bd_dom"/>
</dbReference>
<dbReference type="GO" id="GO:0030552">
    <property type="term" value="F:cAMP binding"/>
    <property type="evidence" value="ECO:0007669"/>
    <property type="project" value="TreeGrafter"/>
</dbReference>
<dbReference type="InterPro" id="IPR018490">
    <property type="entry name" value="cNMP-bd_dom_sf"/>
</dbReference>
<dbReference type="SUPFAM" id="SSF55781">
    <property type="entry name" value="GAF domain-like"/>
    <property type="match status" value="1"/>
</dbReference>
<dbReference type="AlphaFoldDB" id="A0A2U3QI49"/>
<dbReference type="InterPro" id="IPR050503">
    <property type="entry name" value="cAMP-dep_PK_reg_su-like"/>
</dbReference>
<feature type="coiled-coil region" evidence="1">
    <location>
        <begin position="102"/>
        <end position="129"/>
    </location>
</feature>
<dbReference type="OrthoDB" id="9788438at2"/>
<dbReference type="SMART" id="SM00065">
    <property type="entry name" value="GAF"/>
    <property type="match status" value="1"/>
</dbReference>
<dbReference type="PANTHER" id="PTHR11635:SF152">
    <property type="entry name" value="CAMP-DEPENDENT PROTEIN KINASE TYPE I REGULATORY SUBUNIT-RELATED"/>
    <property type="match status" value="1"/>
</dbReference>
<dbReference type="PROSITE" id="PS00889">
    <property type="entry name" value="CNMP_BINDING_2"/>
    <property type="match status" value="1"/>
</dbReference>
<name>A0A2U3QI49_9BACT</name>
<organism evidence="3 4">
    <name type="scientific">Candidatus Sulfobium mesophilum</name>
    <dbReference type="NCBI Taxonomy" id="2016548"/>
    <lineage>
        <taxon>Bacteria</taxon>
        <taxon>Pseudomonadati</taxon>
        <taxon>Nitrospirota</taxon>
        <taxon>Nitrospiria</taxon>
        <taxon>Nitrospirales</taxon>
        <taxon>Nitrospiraceae</taxon>
        <taxon>Candidatus Sulfobium</taxon>
    </lineage>
</organism>
<dbReference type="EMBL" id="OUUY01000087">
    <property type="protein sequence ID" value="SPQ01049.1"/>
    <property type="molecule type" value="Genomic_DNA"/>
</dbReference>
<dbReference type="SUPFAM" id="SSF51206">
    <property type="entry name" value="cAMP-binding domain-like"/>
    <property type="match status" value="1"/>
</dbReference>
<evidence type="ECO:0000259" key="2">
    <source>
        <dbReference type="PROSITE" id="PS50042"/>
    </source>
</evidence>
<dbReference type="Proteomes" id="UP000245125">
    <property type="component" value="Unassembled WGS sequence"/>
</dbReference>
<dbReference type="InterPro" id="IPR018488">
    <property type="entry name" value="cNMP-bd_CS"/>
</dbReference>
<dbReference type="GO" id="GO:0034236">
    <property type="term" value="F:protein kinase A catalytic subunit binding"/>
    <property type="evidence" value="ECO:0007669"/>
    <property type="project" value="TreeGrafter"/>
</dbReference>
<dbReference type="PROSITE" id="PS50042">
    <property type="entry name" value="CNMP_BINDING_3"/>
    <property type="match status" value="1"/>
</dbReference>
<dbReference type="PANTHER" id="PTHR11635">
    <property type="entry name" value="CAMP-DEPENDENT PROTEIN KINASE REGULATORY CHAIN"/>
    <property type="match status" value="1"/>
</dbReference>
<dbReference type="Gene3D" id="2.60.120.10">
    <property type="entry name" value="Jelly Rolls"/>
    <property type="match status" value="1"/>
</dbReference>
<keyword evidence="4" id="KW-1185">Reference proteome</keyword>
<dbReference type="PRINTS" id="PR00103">
    <property type="entry name" value="CAMPKINASE"/>
</dbReference>
<reference evidence="4" key="1">
    <citation type="submission" date="2018-03" db="EMBL/GenBank/DDBJ databases">
        <authorList>
            <person name="Zecchin S."/>
        </authorList>
    </citation>
    <scope>NUCLEOTIDE SEQUENCE [LARGE SCALE GENOMIC DNA]</scope>
</reference>
<dbReference type="InterPro" id="IPR014710">
    <property type="entry name" value="RmlC-like_jellyroll"/>
</dbReference>
<evidence type="ECO:0000256" key="1">
    <source>
        <dbReference type="SAM" id="Coils"/>
    </source>
</evidence>
<proteinExistence type="predicted"/>
<dbReference type="Pfam" id="PF13185">
    <property type="entry name" value="GAF_2"/>
    <property type="match status" value="1"/>
</dbReference>
<dbReference type="CDD" id="cd00038">
    <property type="entry name" value="CAP_ED"/>
    <property type="match status" value="1"/>
</dbReference>
<protein>
    <recommendedName>
        <fullName evidence="2">Cyclic nucleotide-binding domain-containing protein</fullName>
    </recommendedName>
</protein>
<keyword evidence="1" id="KW-0175">Coiled coil</keyword>
<feature type="domain" description="Cyclic nucleotide-binding" evidence="2">
    <location>
        <begin position="8"/>
        <end position="108"/>
    </location>
</feature>
<dbReference type="SMART" id="SM00100">
    <property type="entry name" value="cNMP"/>
    <property type="match status" value="1"/>
</dbReference>